<dbReference type="InterPro" id="IPR016039">
    <property type="entry name" value="Thiolase-like"/>
</dbReference>
<dbReference type="GO" id="GO:0016747">
    <property type="term" value="F:acyltransferase activity, transferring groups other than amino-acyl groups"/>
    <property type="evidence" value="ECO:0007669"/>
    <property type="project" value="InterPro"/>
</dbReference>
<dbReference type="RefSeq" id="WP_169665518.1">
    <property type="nucleotide sequence ID" value="NZ_CP076133.1"/>
</dbReference>
<protein>
    <submittedName>
        <fullName evidence="6">Type III polyketide synthase</fullName>
    </submittedName>
</protein>
<evidence type="ECO:0000313" key="6">
    <source>
        <dbReference type="EMBL" id="QWG04626.1"/>
    </source>
</evidence>
<comment type="similarity">
    <text evidence="1">Belongs to the thiolase-like superfamily. Chalcone/stilbene synthases family.</text>
</comment>
<organism evidence="6 7">
    <name type="scientific">Flammeovirga yaeyamensis</name>
    <dbReference type="NCBI Taxonomy" id="367791"/>
    <lineage>
        <taxon>Bacteria</taxon>
        <taxon>Pseudomonadati</taxon>
        <taxon>Bacteroidota</taxon>
        <taxon>Cytophagia</taxon>
        <taxon>Cytophagales</taxon>
        <taxon>Flammeovirgaceae</taxon>
        <taxon>Flammeovirga</taxon>
    </lineage>
</organism>
<dbReference type="PANTHER" id="PTHR11877">
    <property type="entry name" value="HYDROXYMETHYLGLUTARYL-COA SYNTHASE"/>
    <property type="match status" value="1"/>
</dbReference>
<dbReference type="KEGG" id="fya:KMW28_27390"/>
<dbReference type="GO" id="GO:0030639">
    <property type="term" value="P:polyketide biosynthetic process"/>
    <property type="evidence" value="ECO:0007669"/>
    <property type="project" value="TreeGrafter"/>
</dbReference>
<reference evidence="6 7" key="1">
    <citation type="submission" date="2021-05" db="EMBL/GenBank/DDBJ databases">
        <title>Comparative genomic studies on the polysaccharide-degrading batcterial strains of the Flammeovirga genus.</title>
        <authorList>
            <person name="Zewei F."/>
            <person name="Zheng Z."/>
            <person name="Yu L."/>
            <person name="Ruyue G."/>
            <person name="Yanhong M."/>
            <person name="Yuanyuan C."/>
            <person name="Jingyan G."/>
            <person name="Wenjun H."/>
        </authorList>
    </citation>
    <scope>NUCLEOTIDE SEQUENCE [LARGE SCALE GENOMIC DNA]</scope>
    <source>
        <strain evidence="6 7">NBRC:100898</strain>
    </source>
</reference>
<feature type="domain" description="Chalcone/stilbene synthase N-terminal" evidence="4">
    <location>
        <begin position="6"/>
        <end position="203"/>
    </location>
</feature>
<evidence type="ECO:0000313" key="7">
    <source>
        <dbReference type="Proteomes" id="UP000678679"/>
    </source>
</evidence>
<evidence type="ECO:0000256" key="1">
    <source>
        <dbReference type="ARBA" id="ARBA00005531"/>
    </source>
</evidence>
<accession>A0AAX1NCF2</accession>
<evidence type="ECO:0000256" key="3">
    <source>
        <dbReference type="PIRSR" id="PIRSR000451-1"/>
    </source>
</evidence>
<sequence length="349" mass="39195">MTYIHKITTASPKNVYSQSELEKLMHEVYQFNTEKEERLMRMIYHKSGIDKRKSVIDDFLQFFKSDVPPSLEERIDVFKEKGLALAKNAADSCLVDEDRSSITHIITVSCTGISAPGIDIDLIQLLELPLTTVRTTVNFMGCYAAFHALRLADQICKSTPNSKVLIVDVELCSLHFQNKTDDDNLLANTLFADGAAAILLSSDKRTDSLFEIDDFASRLSFQGKKDMAWDLSSTGFQMKLSTYVPRLIEQDIKVLLDDVLNDKNIQRDQLRWAFHPGGQRILTSIAKALSIDLEDLQPSFEVLKENGNMSSVSILFVLKKISQINEDNPIFAAGFGPGLTMEAMTLNRV</sequence>
<feature type="domain" description="Chalcone/stilbene synthase C-terminal" evidence="5">
    <location>
        <begin position="223"/>
        <end position="347"/>
    </location>
</feature>
<dbReference type="AlphaFoldDB" id="A0AAX1NCF2"/>
<dbReference type="CDD" id="cd00831">
    <property type="entry name" value="CHS_like"/>
    <property type="match status" value="1"/>
</dbReference>
<feature type="active site" description="Acyl-thioester intermediate" evidence="3">
    <location>
        <position position="142"/>
    </location>
</feature>
<keyword evidence="7" id="KW-1185">Reference proteome</keyword>
<dbReference type="PIRSF" id="PIRSF000451">
    <property type="entry name" value="PKS_III"/>
    <property type="match status" value="1"/>
</dbReference>
<evidence type="ECO:0000259" key="4">
    <source>
        <dbReference type="Pfam" id="PF00195"/>
    </source>
</evidence>
<proteinExistence type="inferred from homology"/>
<evidence type="ECO:0000256" key="2">
    <source>
        <dbReference type="ARBA" id="ARBA00022679"/>
    </source>
</evidence>
<dbReference type="PANTHER" id="PTHR11877:SF46">
    <property type="entry name" value="TYPE III POLYKETIDE SYNTHASE A"/>
    <property type="match status" value="1"/>
</dbReference>
<dbReference type="Pfam" id="PF02797">
    <property type="entry name" value="Chal_sti_synt_C"/>
    <property type="match status" value="1"/>
</dbReference>
<dbReference type="Pfam" id="PF00195">
    <property type="entry name" value="Chal_sti_synt_N"/>
    <property type="match status" value="1"/>
</dbReference>
<dbReference type="InterPro" id="IPR012328">
    <property type="entry name" value="Chalcone/stilbene_synt_C"/>
</dbReference>
<gene>
    <name evidence="6" type="ORF">KMW28_27390</name>
</gene>
<dbReference type="EMBL" id="CP076133">
    <property type="protein sequence ID" value="QWG04626.1"/>
    <property type="molecule type" value="Genomic_DNA"/>
</dbReference>
<dbReference type="InterPro" id="IPR011141">
    <property type="entry name" value="Polyketide_synthase_type-III"/>
</dbReference>
<keyword evidence="2" id="KW-0808">Transferase</keyword>
<name>A0AAX1NCF2_9BACT</name>
<dbReference type="Proteomes" id="UP000678679">
    <property type="component" value="Chromosome 2"/>
</dbReference>
<dbReference type="Gene3D" id="3.40.47.10">
    <property type="match status" value="2"/>
</dbReference>
<dbReference type="InterPro" id="IPR001099">
    <property type="entry name" value="Chalcone/stilbene_synt_N"/>
</dbReference>
<evidence type="ECO:0000259" key="5">
    <source>
        <dbReference type="Pfam" id="PF02797"/>
    </source>
</evidence>
<dbReference type="SUPFAM" id="SSF53901">
    <property type="entry name" value="Thiolase-like"/>
    <property type="match status" value="2"/>
</dbReference>